<accession>A0AAD9S1K7</accession>
<evidence type="ECO:0000259" key="4">
    <source>
        <dbReference type="Pfam" id="PF13193"/>
    </source>
</evidence>
<reference evidence="6" key="1">
    <citation type="submission" date="2023-06" db="EMBL/GenBank/DDBJ databases">
        <authorList>
            <person name="Noh H."/>
        </authorList>
    </citation>
    <scope>NUCLEOTIDE SEQUENCE</scope>
    <source>
        <strain evidence="6">DUCC20226</strain>
    </source>
</reference>
<dbReference type="GO" id="GO:0016405">
    <property type="term" value="F:CoA-ligase activity"/>
    <property type="evidence" value="ECO:0007669"/>
    <property type="project" value="TreeGrafter"/>
</dbReference>
<proteinExistence type="inferred from homology"/>
<evidence type="ECO:0000256" key="1">
    <source>
        <dbReference type="ARBA" id="ARBA00006432"/>
    </source>
</evidence>
<organism evidence="6 7">
    <name type="scientific">Phomopsis amygdali</name>
    <name type="common">Fusicoccum amygdali</name>
    <dbReference type="NCBI Taxonomy" id="1214568"/>
    <lineage>
        <taxon>Eukaryota</taxon>
        <taxon>Fungi</taxon>
        <taxon>Dikarya</taxon>
        <taxon>Ascomycota</taxon>
        <taxon>Pezizomycotina</taxon>
        <taxon>Sordariomycetes</taxon>
        <taxon>Sordariomycetidae</taxon>
        <taxon>Diaporthales</taxon>
        <taxon>Diaporthaceae</taxon>
        <taxon>Diaporthe</taxon>
    </lineage>
</organism>
<sequence>MPQIYANPEQLQYPKDTTLTEILLYQNLNNTPSNKPAIIDGYSGETIFTYASFRTSVLKVAHHFYHKLGIQQRTVVGILSTTKNYFPVCVHGVLAAGGVVSALNPVYEPKELAHALKLSKPSYILVEKSLLPNLRKAFSLSPELHPKPSLYVWDGENTDYEDAEILDIQQILRRGNSDFVPAKLAPGAAAQELAFICFSSGTSGLVKGVQLTHENIVANLFQQSQGLRSMFNPKTVVTLIVPFFHILGLAGFCCQFVSQGVPIVVFKKFEMAPLLKAIKRHRITHINVVPPIALEFLRNPEASKGDWSSVRCLMNAAAPLKEKQADELCKRYNCVVTQWYGMTEASPSVASQREEETHIVGTIGRPLPGIEMRIVDENGKDTKVGEFILRGPNIMKGYVGDTKLSGDPLTPDGFLRTGDIGYADSQGYLYIVDRAKEMIKVKGQQVAPAELEAILITHPQVKDAAVCGVYNEDGTSEVPIAYITTDIQAWRDQEALKESLVEFVNGQVARYKRITGGVHILPVIPRNPSGKILRRLLPANVAAAAGNTNPIPQSTQALARL</sequence>
<protein>
    <recommendedName>
        <fullName evidence="8">Acetyl-CoA synthetase-like protein</fullName>
    </recommendedName>
</protein>
<dbReference type="AlphaFoldDB" id="A0AAD9S1K7"/>
<dbReference type="PANTHER" id="PTHR24096">
    <property type="entry name" value="LONG-CHAIN-FATTY-ACID--COA LIGASE"/>
    <property type="match status" value="1"/>
</dbReference>
<dbReference type="PANTHER" id="PTHR24096:SF149">
    <property type="entry name" value="AMP-BINDING DOMAIN-CONTAINING PROTEIN-RELATED"/>
    <property type="match status" value="1"/>
</dbReference>
<dbReference type="Gene3D" id="3.40.50.12780">
    <property type="entry name" value="N-terminal domain of ligase-like"/>
    <property type="match status" value="1"/>
</dbReference>
<name>A0AAD9S1K7_PHOAM</name>
<dbReference type="InterPro" id="IPR045851">
    <property type="entry name" value="AMP-bd_C_sf"/>
</dbReference>
<dbReference type="EMBL" id="JAUJFL010000013">
    <property type="protein sequence ID" value="KAK2595902.1"/>
    <property type="molecule type" value="Genomic_DNA"/>
</dbReference>
<dbReference type="InterPro" id="IPR025110">
    <property type="entry name" value="AMP-bd_C"/>
</dbReference>
<evidence type="ECO:0000313" key="7">
    <source>
        <dbReference type="Proteomes" id="UP001265746"/>
    </source>
</evidence>
<evidence type="ECO:0000313" key="5">
    <source>
        <dbReference type="EMBL" id="KAK2595902.1"/>
    </source>
</evidence>
<keyword evidence="2" id="KW-0436">Ligase</keyword>
<dbReference type="Pfam" id="PF00501">
    <property type="entry name" value="AMP-binding"/>
    <property type="match status" value="1"/>
</dbReference>
<evidence type="ECO:0000259" key="3">
    <source>
        <dbReference type="Pfam" id="PF00501"/>
    </source>
</evidence>
<dbReference type="InterPro" id="IPR000873">
    <property type="entry name" value="AMP-dep_synth/lig_dom"/>
</dbReference>
<dbReference type="InterPro" id="IPR020845">
    <property type="entry name" value="AMP-binding_CS"/>
</dbReference>
<evidence type="ECO:0000256" key="2">
    <source>
        <dbReference type="ARBA" id="ARBA00022598"/>
    </source>
</evidence>
<dbReference type="Proteomes" id="UP001265746">
    <property type="component" value="Unassembled WGS sequence"/>
</dbReference>
<comment type="similarity">
    <text evidence="1">Belongs to the ATP-dependent AMP-binding enzyme family.</text>
</comment>
<dbReference type="SUPFAM" id="SSF56801">
    <property type="entry name" value="Acetyl-CoA synthetase-like"/>
    <property type="match status" value="1"/>
</dbReference>
<dbReference type="EMBL" id="JAUJFL010000012">
    <property type="protein sequence ID" value="KAK2596093.1"/>
    <property type="molecule type" value="Genomic_DNA"/>
</dbReference>
<comment type="caution">
    <text evidence="6">The sequence shown here is derived from an EMBL/GenBank/DDBJ whole genome shotgun (WGS) entry which is preliminary data.</text>
</comment>
<keyword evidence="7" id="KW-1185">Reference proteome</keyword>
<gene>
    <name evidence="6" type="ORF">N8I77_013598</name>
    <name evidence="5" type="ORF">N8I77_013691</name>
</gene>
<evidence type="ECO:0008006" key="8">
    <source>
        <dbReference type="Google" id="ProtNLM"/>
    </source>
</evidence>
<evidence type="ECO:0000313" key="6">
    <source>
        <dbReference type="EMBL" id="KAK2596093.1"/>
    </source>
</evidence>
<dbReference type="InterPro" id="IPR042099">
    <property type="entry name" value="ANL_N_sf"/>
</dbReference>
<dbReference type="PROSITE" id="PS00455">
    <property type="entry name" value="AMP_BINDING"/>
    <property type="match status" value="1"/>
</dbReference>
<feature type="domain" description="AMP-binding enzyme C-terminal" evidence="4">
    <location>
        <begin position="450"/>
        <end position="531"/>
    </location>
</feature>
<dbReference type="Pfam" id="PF13193">
    <property type="entry name" value="AMP-binding_C"/>
    <property type="match status" value="1"/>
</dbReference>
<feature type="domain" description="AMP-dependent synthetase/ligase" evidence="3">
    <location>
        <begin position="27"/>
        <end position="398"/>
    </location>
</feature>
<dbReference type="Gene3D" id="3.30.300.30">
    <property type="match status" value="1"/>
</dbReference>